<organism evidence="1 2">
    <name type="scientific">Paenibacillus polymyxa (strain SC2)</name>
    <name type="common">Bacillus polymyxa</name>
    <dbReference type="NCBI Taxonomy" id="886882"/>
    <lineage>
        <taxon>Bacteria</taxon>
        <taxon>Bacillati</taxon>
        <taxon>Bacillota</taxon>
        <taxon>Bacilli</taxon>
        <taxon>Bacillales</taxon>
        <taxon>Paenibacillaceae</taxon>
        <taxon>Paenibacillus</taxon>
    </lineage>
</organism>
<sequence>MTYNERYLNLVDKIQTKESSVLPRFFVKSKVKQYSGCWRRLPRITNNTRWVDSNLSKVELQAGDCLIIIVLVKRWLKDRR</sequence>
<proteinExistence type="predicted"/>
<gene>
    <name evidence="1" type="ORF">PPSC2_27280</name>
</gene>
<geneLocation type="plasmid" evidence="1 2">
    <name>pSC2</name>
</geneLocation>
<dbReference type="EMBL" id="CP002214">
    <property type="protein sequence ID" value="AKA44377.1"/>
    <property type="molecule type" value="Genomic_DNA"/>
</dbReference>
<keyword evidence="1" id="KW-0614">Plasmid</keyword>
<evidence type="ECO:0000313" key="1">
    <source>
        <dbReference type="EMBL" id="AKA44377.1"/>
    </source>
</evidence>
<dbReference type="PATRIC" id="fig|886882.15.peg.5773"/>
<evidence type="ECO:0000313" key="2">
    <source>
        <dbReference type="Proteomes" id="UP000006868"/>
    </source>
</evidence>
<dbReference type="Proteomes" id="UP000006868">
    <property type="component" value="Plasmid pSC2"/>
</dbReference>
<dbReference type="KEGG" id="ppm:PPSC2_27280"/>
<name>A0A0D5ZCX5_PAEPS</name>
<protein>
    <submittedName>
        <fullName evidence="1">Uncharacterized protein</fullName>
    </submittedName>
</protein>
<accession>A0A0D5ZCX5</accession>
<dbReference type="HOGENOM" id="CLU_2586438_0_0_9"/>
<dbReference type="AlphaFoldDB" id="A0A0D5ZCX5"/>
<reference evidence="1 2" key="1">
    <citation type="journal article" date="2011" name="J. Bacteriol.">
        <title>Complete genome sequence of Paenibacillus polymyxa SC2, a strain of plant growth-promoting Rhizobacterium with broad-spectrum antimicrobial activity.</title>
        <authorList>
            <person name="Ma M."/>
            <person name="Wang C."/>
            <person name="Ding Y."/>
            <person name="Li L."/>
            <person name="Shen D."/>
            <person name="Jiang X."/>
            <person name="Guan D."/>
            <person name="Cao F."/>
            <person name="Chen H."/>
            <person name="Feng R."/>
            <person name="Wang X."/>
            <person name="Ge Y."/>
            <person name="Yao L."/>
            <person name="Bing X."/>
            <person name="Yang X."/>
            <person name="Li J."/>
            <person name="Du B."/>
        </authorList>
    </citation>
    <scope>NUCLEOTIDE SEQUENCE [LARGE SCALE GENOMIC DNA]</scope>
    <source>
        <strain evidence="1 2">SC2</strain>
        <plasmid evidence="2">pSC2</plasmid>
    </source>
</reference>